<evidence type="ECO:0000313" key="3">
    <source>
        <dbReference type="EMBL" id="EAV44925.1"/>
    </source>
</evidence>
<keyword evidence="1" id="KW-0862">Zinc</keyword>
<gene>
    <name evidence="3" type="ORF">SIAM614_12958</name>
</gene>
<sequence length="123" mass="13558">MPFHARIEKRESVLKSLKFLVSGREAVPYEVIAKRSGNNFKMTCTCMAGAKGTHCKHRINLLLGDVTSLWSENAKDVEKLAEMVEGTDVQAALADMMAAERAVESAKKHLDGTKKALARKLLD</sequence>
<keyword evidence="1" id="KW-0479">Metal-binding</keyword>
<dbReference type="eggNOG" id="ENOG50337Q4">
    <property type="taxonomic scope" value="Bacteria"/>
</dbReference>
<dbReference type="PROSITE" id="PS50966">
    <property type="entry name" value="ZF_SWIM"/>
    <property type="match status" value="1"/>
</dbReference>
<evidence type="ECO:0000259" key="2">
    <source>
        <dbReference type="PROSITE" id="PS50966"/>
    </source>
</evidence>
<accession>A0NQ67</accession>
<keyword evidence="1" id="KW-0863">Zinc-finger</keyword>
<evidence type="ECO:0000313" key="4">
    <source>
        <dbReference type="Proteomes" id="UP000004848"/>
    </source>
</evidence>
<name>A0NQ67_ROSAI</name>
<protein>
    <recommendedName>
        <fullName evidence="2">SWIM-type domain-containing protein</fullName>
    </recommendedName>
</protein>
<dbReference type="Proteomes" id="UP000004848">
    <property type="component" value="Unassembled WGS sequence"/>
</dbReference>
<reference evidence="3 4" key="1">
    <citation type="submission" date="2006-05" db="EMBL/GenBank/DDBJ databases">
        <authorList>
            <person name="King G."/>
            <person name="Ferriera S."/>
            <person name="Johnson J."/>
            <person name="Kravitz S."/>
            <person name="Beeson K."/>
            <person name="Sutton G."/>
            <person name="Rogers Y.-H."/>
            <person name="Friedman R."/>
            <person name="Frazier M."/>
            <person name="Venter J.C."/>
        </authorList>
    </citation>
    <scope>NUCLEOTIDE SEQUENCE [LARGE SCALE GENOMIC DNA]</scope>
    <source>
        <strain evidence="4">ATCC 25650 / DSM 13394 / JCM 20685 / NBRC 16684 / NCIMB 2208 / IAM 12614 / B1</strain>
    </source>
</reference>
<organism evidence="3 4">
    <name type="scientific">Roseibium aggregatum (strain ATCC 25650 / DSM 13394 / JCM 20685 / NBRC 16684 / NCIMB 2208 / IAM 12614 / B1)</name>
    <name type="common">Stappia aggregata</name>
    <dbReference type="NCBI Taxonomy" id="384765"/>
    <lineage>
        <taxon>Bacteria</taxon>
        <taxon>Pseudomonadati</taxon>
        <taxon>Pseudomonadota</taxon>
        <taxon>Alphaproteobacteria</taxon>
        <taxon>Hyphomicrobiales</taxon>
        <taxon>Stappiaceae</taxon>
        <taxon>Roseibium</taxon>
    </lineage>
</organism>
<dbReference type="GO" id="GO:0008270">
    <property type="term" value="F:zinc ion binding"/>
    <property type="evidence" value="ECO:0007669"/>
    <property type="project" value="UniProtKB-KW"/>
</dbReference>
<dbReference type="InterPro" id="IPR007527">
    <property type="entry name" value="Znf_SWIM"/>
</dbReference>
<comment type="caution">
    <text evidence="3">The sequence shown here is derived from an EMBL/GenBank/DDBJ whole genome shotgun (WGS) entry which is preliminary data.</text>
</comment>
<dbReference type="EMBL" id="AAUW01000004">
    <property type="protein sequence ID" value="EAV44925.1"/>
    <property type="molecule type" value="Genomic_DNA"/>
</dbReference>
<evidence type="ECO:0000256" key="1">
    <source>
        <dbReference type="PROSITE-ProRule" id="PRU00325"/>
    </source>
</evidence>
<proteinExistence type="predicted"/>
<dbReference type="AlphaFoldDB" id="A0NQ67"/>
<feature type="domain" description="SWIM-type" evidence="2">
    <location>
        <begin position="29"/>
        <end position="66"/>
    </location>
</feature>